<evidence type="ECO:0000256" key="2">
    <source>
        <dbReference type="ARBA" id="ARBA00004371"/>
    </source>
</evidence>
<evidence type="ECO:0000256" key="3">
    <source>
        <dbReference type="ARBA" id="ARBA00010102"/>
    </source>
</evidence>
<evidence type="ECO:0000256" key="10">
    <source>
        <dbReference type="PROSITE-ProRule" id="PRU00221"/>
    </source>
</evidence>
<evidence type="ECO:0000256" key="6">
    <source>
        <dbReference type="ARBA" id="ARBA00022737"/>
    </source>
</evidence>
<dbReference type="InterPro" id="IPR015943">
    <property type="entry name" value="WD40/YVTN_repeat-like_dom_sf"/>
</dbReference>
<evidence type="ECO:0000313" key="11">
    <source>
        <dbReference type="Proteomes" id="UP000035681"/>
    </source>
</evidence>
<organism evidence="12">
    <name type="scientific">Strongyloides stercoralis</name>
    <name type="common">Threadworm</name>
    <dbReference type="NCBI Taxonomy" id="6248"/>
    <lineage>
        <taxon>Eukaryota</taxon>
        <taxon>Metazoa</taxon>
        <taxon>Ecdysozoa</taxon>
        <taxon>Nematoda</taxon>
        <taxon>Chromadorea</taxon>
        <taxon>Rhabditida</taxon>
        <taxon>Tylenchina</taxon>
        <taxon>Panagrolaimomorpha</taxon>
        <taxon>Strongyloidoidea</taxon>
        <taxon>Strongyloididae</taxon>
        <taxon>Strongyloides</taxon>
    </lineage>
</organism>
<dbReference type="Pfam" id="PF00400">
    <property type="entry name" value="WD40"/>
    <property type="match status" value="2"/>
</dbReference>
<dbReference type="WBParaSite" id="TCONS_00007832.p1">
    <property type="protein sequence ID" value="TCONS_00007832.p1"/>
    <property type="gene ID" value="XLOC_005845"/>
</dbReference>
<keyword evidence="9" id="KW-0539">Nucleus</keyword>
<dbReference type="STRING" id="6248.A0A0K0ENU1"/>
<evidence type="ECO:0000256" key="1">
    <source>
        <dbReference type="ARBA" id="ARBA00004259"/>
    </source>
</evidence>
<evidence type="ECO:0000256" key="8">
    <source>
        <dbReference type="ARBA" id="ARBA00023228"/>
    </source>
</evidence>
<evidence type="ECO:0000256" key="9">
    <source>
        <dbReference type="ARBA" id="ARBA00023242"/>
    </source>
</evidence>
<reference evidence="12" key="1">
    <citation type="submission" date="2015-08" db="UniProtKB">
        <authorList>
            <consortium name="WormBaseParasite"/>
        </authorList>
    </citation>
    <scope>IDENTIFICATION</scope>
</reference>
<evidence type="ECO:0000256" key="4">
    <source>
        <dbReference type="ARBA" id="ARBA00022448"/>
    </source>
</evidence>
<keyword evidence="5 10" id="KW-0853">WD repeat</keyword>
<dbReference type="GO" id="GO:0035859">
    <property type="term" value="C:Seh1-associated complex"/>
    <property type="evidence" value="ECO:0007669"/>
    <property type="project" value="TreeGrafter"/>
</dbReference>
<dbReference type="GO" id="GO:0005764">
    <property type="term" value="C:lysosome"/>
    <property type="evidence" value="ECO:0007669"/>
    <property type="project" value="UniProtKB-SubCell"/>
</dbReference>
<dbReference type="GO" id="GO:0015031">
    <property type="term" value="P:protein transport"/>
    <property type="evidence" value="ECO:0007669"/>
    <property type="project" value="UniProtKB-KW"/>
</dbReference>
<dbReference type="SUPFAM" id="SSF50978">
    <property type="entry name" value="WD40 repeat-like"/>
    <property type="match status" value="1"/>
</dbReference>
<dbReference type="WBParaSite" id="SSTP_0001112800.1">
    <property type="protein sequence ID" value="SSTP_0001112800.1"/>
    <property type="gene ID" value="SSTP_0001112800"/>
</dbReference>
<dbReference type="AlphaFoldDB" id="A0A0K0ENU1"/>
<proteinExistence type="inferred from homology"/>
<dbReference type="InterPro" id="IPR036322">
    <property type="entry name" value="WD40_repeat_dom_sf"/>
</dbReference>
<feature type="repeat" description="WD" evidence="10">
    <location>
        <begin position="14"/>
        <end position="43"/>
    </location>
</feature>
<evidence type="ECO:0000256" key="5">
    <source>
        <dbReference type="ARBA" id="ARBA00022574"/>
    </source>
</evidence>
<accession>A0A0K0ENU1</accession>
<keyword evidence="11" id="KW-1185">Reference proteome</keyword>
<comment type="similarity">
    <text evidence="3">Belongs to the WD repeat SEC13 family.</text>
</comment>
<dbReference type="PANTHER" id="PTHR11024">
    <property type="entry name" value="NUCLEAR PORE COMPLEX PROTEIN SEC13 / SEH1 FAMILY MEMBER"/>
    <property type="match status" value="1"/>
</dbReference>
<dbReference type="InterPro" id="IPR037363">
    <property type="entry name" value="Sec13/Seh1_fam"/>
</dbReference>
<keyword evidence="6" id="KW-0677">Repeat</keyword>
<name>A0A0K0ENU1_STRER</name>
<evidence type="ECO:0000313" key="12">
    <source>
        <dbReference type="WBParaSite" id="SSTP_0001112800.1"/>
    </source>
</evidence>
<dbReference type="SMART" id="SM00320">
    <property type="entry name" value="WD40"/>
    <property type="match status" value="4"/>
</dbReference>
<dbReference type="Gene3D" id="2.130.10.10">
    <property type="entry name" value="YVTN repeat-like/Quinoprotein amine dehydrogenase"/>
    <property type="match status" value="1"/>
</dbReference>
<dbReference type="PANTHER" id="PTHR11024:SF3">
    <property type="entry name" value="NUCLEOPORIN SEH1"/>
    <property type="match status" value="1"/>
</dbReference>
<sequence>MSQIFEDAILDYCHNDVIHHVEFDYTGNRLATASSDKSVIIWNRGNNGKWVKNAVIRCHYGAVWRVKWANPEFGTIICTCSYDGTIAIYEEICHDEYNINMRRRPITSESSDPFIEWKCHRTIIEDKVNVTDIIFAPKYFGLMIISCNSKGYIRIYEATNIICLDEWTKIREFKAFDGLRCSALAISDNLFFSPLLAVVSDEELPLYMNHKEKFQRIVLYQYTDRTKFWYVIDKLYYDKNKPQDCPFNIIKPIYDIAFVPSIGRSYHQLAITVGSEIWIYHLTENFNTKAEKIKSVVYEDNTKNNTFEDELFYYNSFRAHVLHTKEGSIVKRISFNMTGSLLTAVCYDQSVFTYQSQYVSLDEYNHKENETIHCQWKCIESKVHNNL</sequence>
<keyword evidence="4" id="KW-0813">Transport</keyword>
<dbReference type="PROSITE" id="PS50082">
    <property type="entry name" value="WD_REPEATS_2"/>
    <property type="match status" value="1"/>
</dbReference>
<dbReference type="Proteomes" id="UP000035681">
    <property type="component" value="Unplaced"/>
</dbReference>
<dbReference type="GO" id="GO:0031080">
    <property type="term" value="C:nuclear pore outer ring"/>
    <property type="evidence" value="ECO:0007669"/>
    <property type="project" value="TreeGrafter"/>
</dbReference>
<protein>
    <submittedName>
        <fullName evidence="12">WD_REPEATS_REGION domain-containing protein</fullName>
    </submittedName>
</protein>
<dbReference type="GO" id="GO:0034198">
    <property type="term" value="P:cellular response to amino acid starvation"/>
    <property type="evidence" value="ECO:0007669"/>
    <property type="project" value="TreeGrafter"/>
</dbReference>
<keyword evidence="7" id="KW-0653">Protein transport</keyword>
<dbReference type="PROSITE" id="PS50294">
    <property type="entry name" value="WD_REPEATS_REGION"/>
    <property type="match status" value="1"/>
</dbReference>
<dbReference type="InterPro" id="IPR001680">
    <property type="entry name" value="WD40_rpt"/>
</dbReference>
<evidence type="ECO:0000256" key="7">
    <source>
        <dbReference type="ARBA" id="ARBA00022927"/>
    </source>
</evidence>
<dbReference type="GO" id="GO:1904263">
    <property type="term" value="P:positive regulation of TORC1 signaling"/>
    <property type="evidence" value="ECO:0007669"/>
    <property type="project" value="TreeGrafter"/>
</dbReference>
<keyword evidence="8" id="KW-0458">Lysosome</keyword>
<comment type="subcellular location">
    <subcellularLocation>
        <location evidence="2">Lysosome</location>
    </subcellularLocation>
    <subcellularLocation>
        <location evidence="1">Nucleus envelope</location>
    </subcellularLocation>
</comment>
<dbReference type="GO" id="GO:0005198">
    <property type="term" value="F:structural molecule activity"/>
    <property type="evidence" value="ECO:0007669"/>
    <property type="project" value="InterPro"/>
</dbReference>